<dbReference type="AlphaFoldDB" id="A0A381S4I9"/>
<dbReference type="InterPro" id="IPR007730">
    <property type="entry name" value="SPOR-like_dom"/>
</dbReference>
<dbReference type="SUPFAM" id="SSF110997">
    <property type="entry name" value="Sporulation related repeat"/>
    <property type="match status" value="1"/>
</dbReference>
<proteinExistence type="predicted"/>
<feature type="domain" description="SPOR" evidence="1">
    <location>
        <begin position="3"/>
        <end position="79"/>
    </location>
</feature>
<gene>
    <name evidence="2" type="ORF">METZ01_LOCUS51102</name>
</gene>
<dbReference type="EMBL" id="UINC01002586">
    <property type="protein sequence ID" value="SUZ98248.1"/>
    <property type="molecule type" value="Genomic_DNA"/>
</dbReference>
<organism evidence="2">
    <name type="scientific">marine metagenome</name>
    <dbReference type="NCBI Taxonomy" id="408172"/>
    <lineage>
        <taxon>unclassified sequences</taxon>
        <taxon>metagenomes</taxon>
        <taxon>ecological metagenomes</taxon>
    </lineage>
</organism>
<reference evidence="2" key="1">
    <citation type="submission" date="2018-05" db="EMBL/GenBank/DDBJ databases">
        <authorList>
            <person name="Lanie J.A."/>
            <person name="Ng W.-L."/>
            <person name="Kazmierczak K.M."/>
            <person name="Andrzejewski T.M."/>
            <person name="Davidsen T.M."/>
            <person name="Wayne K.J."/>
            <person name="Tettelin H."/>
            <person name="Glass J.I."/>
            <person name="Rusch D."/>
            <person name="Podicherti R."/>
            <person name="Tsui H.-C.T."/>
            <person name="Winkler M.E."/>
        </authorList>
    </citation>
    <scope>NUCLEOTIDE SEQUENCE</scope>
</reference>
<dbReference type="GO" id="GO:0042834">
    <property type="term" value="F:peptidoglycan binding"/>
    <property type="evidence" value="ECO:0007669"/>
    <property type="project" value="InterPro"/>
</dbReference>
<evidence type="ECO:0000313" key="2">
    <source>
        <dbReference type="EMBL" id="SUZ98248.1"/>
    </source>
</evidence>
<evidence type="ECO:0000259" key="1">
    <source>
        <dbReference type="PROSITE" id="PS51724"/>
    </source>
</evidence>
<sequence length="85" mass="9841">MKSKVNEGFRIQIFESMVSSIARAEAKRFQNILGDTVYLDFETPLYKLRIGNYIDRKKAEKAISAIKRLGAKDSWIVRTKIDMVK</sequence>
<accession>A0A381S4I9</accession>
<dbReference type="PROSITE" id="PS51724">
    <property type="entry name" value="SPOR"/>
    <property type="match status" value="1"/>
</dbReference>
<dbReference type="InterPro" id="IPR036680">
    <property type="entry name" value="SPOR-like_sf"/>
</dbReference>
<name>A0A381S4I9_9ZZZZ</name>
<protein>
    <recommendedName>
        <fullName evidence="1">SPOR domain-containing protein</fullName>
    </recommendedName>
</protein>
<dbReference type="Pfam" id="PF05036">
    <property type="entry name" value="SPOR"/>
    <property type="match status" value="1"/>
</dbReference>
<dbReference type="Gene3D" id="3.30.70.1070">
    <property type="entry name" value="Sporulation related repeat"/>
    <property type="match status" value="1"/>
</dbReference>